<comment type="caution">
    <text evidence="2">The sequence shown here is derived from an EMBL/GenBank/DDBJ whole genome shotgun (WGS) entry which is preliminary data.</text>
</comment>
<feature type="transmembrane region" description="Helical" evidence="1">
    <location>
        <begin position="156"/>
        <end position="176"/>
    </location>
</feature>
<dbReference type="EMBL" id="LUKY01000027">
    <property type="protein sequence ID" value="OIZ96131.1"/>
    <property type="molecule type" value="Genomic_DNA"/>
</dbReference>
<feature type="transmembrane region" description="Helical" evidence="1">
    <location>
        <begin position="231"/>
        <end position="252"/>
    </location>
</feature>
<protein>
    <submittedName>
        <fullName evidence="2">Uncharacterized protein</fullName>
    </submittedName>
</protein>
<feature type="transmembrane region" description="Helical" evidence="1">
    <location>
        <begin position="85"/>
        <end position="102"/>
    </location>
</feature>
<keyword evidence="1" id="KW-0472">Membrane</keyword>
<gene>
    <name evidence="2" type="ORF">A1D18_00780</name>
</gene>
<reference evidence="2 3" key="1">
    <citation type="submission" date="2016-03" db="EMBL/GenBank/DDBJ databases">
        <title>Comparative genomics of Rickettsiella.</title>
        <authorList>
            <person name="Chandler C."/>
            <person name="Wang Y."/>
        </authorList>
    </citation>
    <scope>NUCLEOTIDE SEQUENCE [LARGE SCALE GENOMIC DNA]</scope>
    <source>
        <strain evidence="2 3">RCFS May 2013</strain>
    </source>
</reference>
<proteinExistence type="predicted"/>
<accession>A0A1J8PAT0</accession>
<dbReference type="AlphaFoldDB" id="A0A1J8PAT0"/>
<feature type="transmembrane region" description="Helical" evidence="1">
    <location>
        <begin position="123"/>
        <end position="150"/>
    </location>
</feature>
<dbReference type="Proteomes" id="UP000183924">
    <property type="component" value="Unassembled WGS sequence"/>
</dbReference>
<dbReference type="OrthoDB" id="9979833at2"/>
<feature type="transmembrane region" description="Helical" evidence="1">
    <location>
        <begin position="204"/>
        <end position="225"/>
    </location>
</feature>
<feature type="transmembrane region" description="Helical" evidence="1">
    <location>
        <begin position="44"/>
        <end position="65"/>
    </location>
</feature>
<organism evidence="2 3">
    <name type="scientific">Candidatus Rickettsiella isopodorum</name>
    <dbReference type="NCBI Taxonomy" id="1225476"/>
    <lineage>
        <taxon>Bacteria</taxon>
        <taxon>Pseudomonadati</taxon>
        <taxon>Pseudomonadota</taxon>
        <taxon>Gammaproteobacteria</taxon>
        <taxon>Legionellales</taxon>
        <taxon>Coxiellaceae</taxon>
        <taxon>Rickettsiella</taxon>
    </lineage>
</organism>
<evidence type="ECO:0000313" key="3">
    <source>
        <dbReference type="Proteomes" id="UP000183924"/>
    </source>
</evidence>
<evidence type="ECO:0000313" key="2">
    <source>
        <dbReference type="EMBL" id="OIZ96131.1"/>
    </source>
</evidence>
<sequence>MLYVLNDWFLLEVEKYINQLQALLALSELWCLIRQFLDQLQQLYLSITSIPLWRLIFLVLKRLIGVIKAGLKYFLIDLPIPALEFFYVLHLARAFLTLINFFKDTDNKNLVERTKFLYACFKILISCLMFSFLILLFVYGMAPLGVVAYAHLKNLFRVYTFSKFGISLLTLGFSYYRAKSYRDDAAHAWLQANYQANIQKHTHILVLGISIAVLLTLVSVCGFGLGPIGLAVVIVLAGLLLIIDIAKAIYFYKNGCDVPEPQIGSLPQHNSLLDFSKSDYYYRKCRVGRLKIIDDAEESSEANRVYLLKEIVLKIIQLEAKLKNSSSRIRFFSEKQKIQEKIEGLKQEGSLLLKGDDEENKLLPSKIIKALNEDYQQLKPNDKTLIPKKDLENLMISNAIAILNDLHARGVIREEKKVEYSQPFRQSFFRKKGDCEDIRDACQELLKQQKPNYDIITLRPSMATGRIHARIG</sequence>
<evidence type="ECO:0000256" key="1">
    <source>
        <dbReference type="SAM" id="Phobius"/>
    </source>
</evidence>
<dbReference type="RefSeq" id="WP_071661917.1">
    <property type="nucleotide sequence ID" value="NZ_LUKY01000027.1"/>
</dbReference>
<keyword evidence="1" id="KW-0812">Transmembrane</keyword>
<keyword evidence="3" id="KW-1185">Reference proteome</keyword>
<name>A0A1J8PAT0_9COXI</name>
<keyword evidence="1" id="KW-1133">Transmembrane helix</keyword>
<dbReference type="STRING" id="1225476.A1D18_00780"/>